<keyword evidence="2" id="KW-1185">Reference proteome</keyword>
<sequence length="67" mass="7261">MSPDTETKARENRLLFSLPVYVVLRNEPGLSVRCCASLQSINAGGIMAAIIQTKISARVTGLDLTIR</sequence>
<comment type="caution">
    <text evidence="1">The sequence shown here is derived from an EMBL/GenBank/DDBJ whole genome shotgun (WGS) entry which is preliminary data.</text>
</comment>
<dbReference type="AlphaFoldDB" id="A0A1W0X1Y8"/>
<dbReference type="Proteomes" id="UP000192578">
    <property type="component" value="Unassembled WGS sequence"/>
</dbReference>
<evidence type="ECO:0000313" key="2">
    <source>
        <dbReference type="Proteomes" id="UP000192578"/>
    </source>
</evidence>
<evidence type="ECO:0000313" key="1">
    <source>
        <dbReference type="EMBL" id="OQV21400.1"/>
    </source>
</evidence>
<name>A0A1W0X1Y8_HYPEX</name>
<reference evidence="2" key="1">
    <citation type="submission" date="2017-01" db="EMBL/GenBank/DDBJ databases">
        <title>Comparative genomics of anhydrobiosis in the tardigrade Hypsibius dujardini.</title>
        <authorList>
            <person name="Yoshida Y."/>
            <person name="Koutsovoulos G."/>
            <person name="Laetsch D."/>
            <person name="Stevens L."/>
            <person name="Kumar S."/>
            <person name="Horikawa D."/>
            <person name="Ishino K."/>
            <person name="Komine S."/>
            <person name="Tomita M."/>
            <person name="Blaxter M."/>
            <person name="Arakawa K."/>
        </authorList>
    </citation>
    <scope>NUCLEOTIDE SEQUENCE [LARGE SCALE GENOMIC DNA]</scope>
    <source>
        <strain evidence="2">Z151</strain>
    </source>
</reference>
<organism evidence="1 2">
    <name type="scientific">Hypsibius exemplaris</name>
    <name type="common">Freshwater tardigrade</name>
    <dbReference type="NCBI Taxonomy" id="2072580"/>
    <lineage>
        <taxon>Eukaryota</taxon>
        <taxon>Metazoa</taxon>
        <taxon>Ecdysozoa</taxon>
        <taxon>Tardigrada</taxon>
        <taxon>Eutardigrada</taxon>
        <taxon>Parachela</taxon>
        <taxon>Hypsibioidea</taxon>
        <taxon>Hypsibiidae</taxon>
        <taxon>Hypsibius</taxon>
    </lineage>
</organism>
<protein>
    <submittedName>
        <fullName evidence="1">Uncharacterized protein</fullName>
    </submittedName>
</protein>
<gene>
    <name evidence="1" type="ORF">BV898_04609</name>
</gene>
<dbReference type="EMBL" id="MTYJ01000023">
    <property type="protein sequence ID" value="OQV21400.1"/>
    <property type="molecule type" value="Genomic_DNA"/>
</dbReference>
<accession>A0A1W0X1Y8</accession>
<proteinExistence type="predicted"/>